<proteinExistence type="predicted"/>
<dbReference type="OrthoDB" id="3772803at2759"/>
<feature type="non-terminal residue" evidence="1">
    <location>
        <position position="1"/>
    </location>
</feature>
<evidence type="ECO:0000313" key="2">
    <source>
        <dbReference type="Proteomes" id="UP000799753"/>
    </source>
</evidence>
<organism evidence="1 2">
    <name type="scientific">Massarina eburnea CBS 473.64</name>
    <dbReference type="NCBI Taxonomy" id="1395130"/>
    <lineage>
        <taxon>Eukaryota</taxon>
        <taxon>Fungi</taxon>
        <taxon>Dikarya</taxon>
        <taxon>Ascomycota</taxon>
        <taxon>Pezizomycotina</taxon>
        <taxon>Dothideomycetes</taxon>
        <taxon>Pleosporomycetidae</taxon>
        <taxon>Pleosporales</taxon>
        <taxon>Massarineae</taxon>
        <taxon>Massarinaceae</taxon>
        <taxon>Massarina</taxon>
    </lineage>
</organism>
<name>A0A6A6RJ03_9PLEO</name>
<gene>
    <name evidence="1" type="ORF">P280DRAFT_414571</name>
</gene>
<evidence type="ECO:0000313" key="1">
    <source>
        <dbReference type="EMBL" id="KAF2634088.1"/>
    </source>
</evidence>
<reference evidence="1" key="1">
    <citation type="journal article" date="2020" name="Stud. Mycol.">
        <title>101 Dothideomycetes genomes: a test case for predicting lifestyles and emergence of pathogens.</title>
        <authorList>
            <person name="Haridas S."/>
            <person name="Albert R."/>
            <person name="Binder M."/>
            <person name="Bloem J."/>
            <person name="Labutti K."/>
            <person name="Salamov A."/>
            <person name="Andreopoulos B."/>
            <person name="Baker S."/>
            <person name="Barry K."/>
            <person name="Bills G."/>
            <person name="Bluhm B."/>
            <person name="Cannon C."/>
            <person name="Castanera R."/>
            <person name="Culley D."/>
            <person name="Daum C."/>
            <person name="Ezra D."/>
            <person name="Gonzalez J."/>
            <person name="Henrissat B."/>
            <person name="Kuo A."/>
            <person name="Liang C."/>
            <person name="Lipzen A."/>
            <person name="Lutzoni F."/>
            <person name="Magnuson J."/>
            <person name="Mondo S."/>
            <person name="Nolan M."/>
            <person name="Ohm R."/>
            <person name="Pangilinan J."/>
            <person name="Park H.-J."/>
            <person name="Ramirez L."/>
            <person name="Alfaro M."/>
            <person name="Sun H."/>
            <person name="Tritt A."/>
            <person name="Yoshinaga Y."/>
            <person name="Zwiers L.-H."/>
            <person name="Turgeon B."/>
            <person name="Goodwin S."/>
            <person name="Spatafora J."/>
            <person name="Crous P."/>
            <person name="Grigoriev I."/>
        </authorList>
    </citation>
    <scope>NUCLEOTIDE SEQUENCE</scope>
    <source>
        <strain evidence="1">CBS 473.64</strain>
    </source>
</reference>
<dbReference type="Proteomes" id="UP000799753">
    <property type="component" value="Unassembled WGS sequence"/>
</dbReference>
<accession>A0A6A6RJ03</accession>
<protein>
    <submittedName>
        <fullName evidence="1">Uncharacterized protein</fullName>
    </submittedName>
</protein>
<keyword evidence="2" id="KW-1185">Reference proteome</keyword>
<sequence length="54" mass="5878">EEKRTLLRAPARVSTLSCVAAENLHLGARILTSFPFRGAARALTLKQSYPIPKG</sequence>
<dbReference type="EMBL" id="MU006871">
    <property type="protein sequence ID" value="KAF2634088.1"/>
    <property type="molecule type" value="Genomic_DNA"/>
</dbReference>
<dbReference type="AlphaFoldDB" id="A0A6A6RJ03"/>